<dbReference type="PANTHER" id="PTHR33086">
    <property type="entry name" value="OS05G0468200 PROTEIN-RELATED"/>
    <property type="match status" value="1"/>
</dbReference>
<reference evidence="2" key="2">
    <citation type="submission" date="2020-10" db="EMBL/GenBank/DDBJ databases">
        <authorList>
            <person name="Scholz U."/>
            <person name="Mascher M."/>
            <person name="Fiebig A."/>
        </authorList>
    </citation>
    <scope>NUCLEOTIDE SEQUENCE [LARGE SCALE GENOMIC DNA]</scope>
    <source>
        <strain evidence="2">cv. Morex</strain>
    </source>
</reference>
<evidence type="ECO:0000259" key="1">
    <source>
        <dbReference type="Pfam" id="PF07762"/>
    </source>
</evidence>
<reference evidence="2" key="3">
    <citation type="submission" date="2022-01" db="UniProtKB">
        <authorList>
            <consortium name="EnsemblPlants"/>
        </authorList>
    </citation>
    <scope>IDENTIFICATION</scope>
    <source>
        <strain evidence="2">subsp. vulgare</strain>
    </source>
</reference>
<feature type="domain" description="DUF1618" evidence="1">
    <location>
        <begin position="137"/>
        <end position="260"/>
    </location>
</feature>
<reference evidence="3" key="1">
    <citation type="journal article" date="2012" name="Nature">
        <title>A physical, genetic and functional sequence assembly of the barley genome.</title>
        <authorList>
            <consortium name="The International Barley Genome Sequencing Consortium"/>
            <person name="Mayer K.F."/>
            <person name="Waugh R."/>
            <person name="Brown J.W."/>
            <person name="Schulman A."/>
            <person name="Langridge P."/>
            <person name="Platzer M."/>
            <person name="Fincher G.B."/>
            <person name="Muehlbauer G.J."/>
            <person name="Sato K."/>
            <person name="Close T.J."/>
            <person name="Wise R.P."/>
            <person name="Stein N."/>
        </authorList>
    </citation>
    <scope>NUCLEOTIDE SEQUENCE [LARGE SCALE GENOMIC DNA]</scope>
    <source>
        <strain evidence="3">cv. Morex</strain>
    </source>
</reference>
<dbReference type="Pfam" id="PF07762">
    <property type="entry name" value="DUF1618"/>
    <property type="match status" value="1"/>
</dbReference>
<proteinExistence type="predicted"/>
<sequence>MVGASSGDGHLLLSYHDLRAEGPCTSWDLTGNPEIQRFVCNPLTGQMLRLPDIGGSRRTLVVHHMGILAQANGEGGRGRPDRFAVAGFVFNGSALARFRSDQGKWQAVMMGSPGGPLLPREMEINQEMAAFGGRLWWVDLTSGAVSVDPFADRPEIRFVELPSGSVLPECADERDLSKVEEGVLSMIDLAKRRRIGVSEGRLRYAEVTPHDPFLLSSFALDDDEGSGWKLEHQVQLRQVLADGGYPWQQNSAQAAPSLTLSTPVSFTSRWASTSSSWTCTMGR</sequence>
<evidence type="ECO:0000313" key="2">
    <source>
        <dbReference type="EnsemblPlants" id="HORVU.MOREX.r3.5HG0428770.1.CDS1"/>
    </source>
</evidence>
<accession>A0A8I7B833</accession>
<dbReference type="EnsemblPlants" id="HORVU.MOREX.r3.5HG0428770.1">
    <property type="protein sequence ID" value="HORVU.MOREX.r3.5HG0428770.1.CDS1"/>
    <property type="gene ID" value="HORVU.MOREX.r3.5HG0428770"/>
</dbReference>
<dbReference type="Gramene" id="HORVU.MOREX.r3.5HG0428770.1">
    <property type="protein sequence ID" value="HORVU.MOREX.r3.5HG0428770.1.CDS1"/>
    <property type="gene ID" value="HORVU.MOREX.r3.5HG0428770"/>
</dbReference>
<evidence type="ECO:0000313" key="3">
    <source>
        <dbReference type="Proteomes" id="UP000011116"/>
    </source>
</evidence>
<dbReference type="PANTHER" id="PTHR33086:SF99">
    <property type="entry name" value="DUF1618 DOMAIN-CONTAINING PROTEIN"/>
    <property type="match status" value="1"/>
</dbReference>
<dbReference type="Gramene" id="HORVU.MOREX.r2.5HG0356260.1">
    <property type="protein sequence ID" value="HORVU.MOREX.r2.5HG0356260.1.CDS.1"/>
    <property type="gene ID" value="HORVU.MOREX.r2.5HG0356260"/>
</dbReference>
<organism evidence="2 3">
    <name type="scientific">Hordeum vulgare subsp. vulgare</name>
    <name type="common">Domesticated barley</name>
    <dbReference type="NCBI Taxonomy" id="112509"/>
    <lineage>
        <taxon>Eukaryota</taxon>
        <taxon>Viridiplantae</taxon>
        <taxon>Streptophyta</taxon>
        <taxon>Embryophyta</taxon>
        <taxon>Tracheophyta</taxon>
        <taxon>Spermatophyta</taxon>
        <taxon>Magnoliopsida</taxon>
        <taxon>Liliopsida</taxon>
        <taxon>Poales</taxon>
        <taxon>Poaceae</taxon>
        <taxon>BOP clade</taxon>
        <taxon>Pooideae</taxon>
        <taxon>Triticodae</taxon>
        <taxon>Triticeae</taxon>
        <taxon>Hordeinae</taxon>
        <taxon>Hordeum</taxon>
    </lineage>
</organism>
<keyword evidence="3" id="KW-1185">Reference proteome</keyword>
<dbReference type="InterPro" id="IPR011676">
    <property type="entry name" value="DUF1618"/>
</dbReference>
<protein>
    <recommendedName>
        <fullName evidence="1">DUF1618 domain-containing protein</fullName>
    </recommendedName>
</protein>
<dbReference type="Proteomes" id="UP000011116">
    <property type="component" value="Chromosome 5H"/>
</dbReference>
<name>A0A8I7B833_HORVV</name>
<dbReference type="AlphaFoldDB" id="A0A8I7B833"/>